<proteinExistence type="predicted"/>
<reference evidence="8" key="1">
    <citation type="journal article" date="2019" name="Int. J. Syst. Evol. Microbiol.">
        <title>The Global Catalogue of Microorganisms (GCM) 10K type strain sequencing project: providing services to taxonomists for standard genome sequencing and annotation.</title>
        <authorList>
            <consortium name="The Broad Institute Genomics Platform"/>
            <consortium name="The Broad Institute Genome Sequencing Center for Infectious Disease"/>
            <person name="Wu L."/>
            <person name="Ma J."/>
        </authorList>
    </citation>
    <scope>NUCLEOTIDE SEQUENCE [LARGE SCALE GENOMIC DNA]</scope>
    <source>
        <strain evidence="8">JCM 3106</strain>
    </source>
</reference>
<keyword evidence="2 4" id="KW-0238">DNA-binding</keyword>
<dbReference type="Gene3D" id="1.10.357.10">
    <property type="entry name" value="Tetracycline Repressor, domain 2"/>
    <property type="match status" value="1"/>
</dbReference>
<dbReference type="InterPro" id="IPR050109">
    <property type="entry name" value="HTH-type_TetR-like_transc_reg"/>
</dbReference>
<evidence type="ECO:0000256" key="2">
    <source>
        <dbReference type="ARBA" id="ARBA00023125"/>
    </source>
</evidence>
<dbReference type="PANTHER" id="PTHR30055">
    <property type="entry name" value="HTH-TYPE TRANSCRIPTIONAL REGULATOR RUTR"/>
    <property type="match status" value="1"/>
</dbReference>
<feature type="DNA-binding region" description="H-T-H motif" evidence="4">
    <location>
        <begin position="36"/>
        <end position="55"/>
    </location>
</feature>
<sequence>MPYGARGPRRQDARRNRLAIIQAAADMMCAPGSPGLMPEIARRAGVGQATLYRHFPDRTALADAVIASELSRLEDCAGGPGPWPPFRDLLREVLYAQVRMRSLVTLAYRMDTGTRERYERRIVVALTGPLRRAQERREVRGDLRAHDLALLFGMVEGVLRGDGDVATAQAAAHRSIELMLDGLFLGDAPASGTDARDDGRAARDPEPALPPATGSARA</sequence>
<evidence type="ECO:0000256" key="4">
    <source>
        <dbReference type="PROSITE-ProRule" id="PRU00335"/>
    </source>
</evidence>
<organism evidence="7 8">
    <name type="scientific">Streptosporangium longisporum</name>
    <dbReference type="NCBI Taxonomy" id="46187"/>
    <lineage>
        <taxon>Bacteria</taxon>
        <taxon>Bacillati</taxon>
        <taxon>Actinomycetota</taxon>
        <taxon>Actinomycetes</taxon>
        <taxon>Streptosporangiales</taxon>
        <taxon>Streptosporangiaceae</taxon>
        <taxon>Streptosporangium</taxon>
    </lineage>
</organism>
<dbReference type="Pfam" id="PF00440">
    <property type="entry name" value="TetR_N"/>
    <property type="match status" value="1"/>
</dbReference>
<gene>
    <name evidence="7" type="ORF">GCM10017559_26280</name>
</gene>
<dbReference type="InterPro" id="IPR009057">
    <property type="entry name" value="Homeodomain-like_sf"/>
</dbReference>
<comment type="caution">
    <text evidence="7">The sequence shown here is derived from an EMBL/GenBank/DDBJ whole genome shotgun (WGS) entry which is preliminary data.</text>
</comment>
<keyword evidence="8" id="KW-1185">Reference proteome</keyword>
<dbReference type="InterPro" id="IPR036271">
    <property type="entry name" value="Tet_transcr_reg_TetR-rel_C_sf"/>
</dbReference>
<accession>A0ABP6KDF7</accession>
<keyword evidence="3" id="KW-0804">Transcription</keyword>
<dbReference type="Proteomes" id="UP001499930">
    <property type="component" value="Unassembled WGS sequence"/>
</dbReference>
<dbReference type="EMBL" id="BAAAWD010000006">
    <property type="protein sequence ID" value="GAA3003582.1"/>
    <property type="molecule type" value="Genomic_DNA"/>
</dbReference>
<dbReference type="InterPro" id="IPR001647">
    <property type="entry name" value="HTH_TetR"/>
</dbReference>
<dbReference type="SUPFAM" id="SSF48498">
    <property type="entry name" value="Tetracyclin repressor-like, C-terminal domain"/>
    <property type="match status" value="1"/>
</dbReference>
<feature type="compositionally biased region" description="Basic and acidic residues" evidence="5">
    <location>
        <begin position="194"/>
        <end position="206"/>
    </location>
</feature>
<dbReference type="RefSeq" id="WP_344893265.1">
    <property type="nucleotide sequence ID" value="NZ_BAAAWD010000006.1"/>
</dbReference>
<dbReference type="PROSITE" id="PS50977">
    <property type="entry name" value="HTH_TETR_2"/>
    <property type="match status" value="1"/>
</dbReference>
<evidence type="ECO:0000256" key="1">
    <source>
        <dbReference type="ARBA" id="ARBA00023015"/>
    </source>
</evidence>
<feature type="region of interest" description="Disordered" evidence="5">
    <location>
        <begin position="190"/>
        <end position="218"/>
    </location>
</feature>
<feature type="domain" description="HTH tetR-type" evidence="6">
    <location>
        <begin position="14"/>
        <end position="73"/>
    </location>
</feature>
<name>A0ABP6KDF7_9ACTN</name>
<evidence type="ECO:0000313" key="8">
    <source>
        <dbReference type="Proteomes" id="UP001499930"/>
    </source>
</evidence>
<dbReference type="PANTHER" id="PTHR30055:SF234">
    <property type="entry name" value="HTH-TYPE TRANSCRIPTIONAL REGULATOR BETI"/>
    <property type="match status" value="1"/>
</dbReference>
<protein>
    <submittedName>
        <fullName evidence="7">TetR/AcrR family transcriptional regulator</fullName>
    </submittedName>
</protein>
<evidence type="ECO:0000256" key="3">
    <source>
        <dbReference type="ARBA" id="ARBA00023163"/>
    </source>
</evidence>
<evidence type="ECO:0000256" key="5">
    <source>
        <dbReference type="SAM" id="MobiDB-lite"/>
    </source>
</evidence>
<keyword evidence="1" id="KW-0805">Transcription regulation</keyword>
<evidence type="ECO:0000313" key="7">
    <source>
        <dbReference type="EMBL" id="GAA3003582.1"/>
    </source>
</evidence>
<dbReference type="SUPFAM" id="SSF46689">
    <property type="entry name" value="Homeodomain-like"/>
    <property type="match status" value="1"/>
</dbReference>
<dbReference type="PRINTS" id="PR00455">
    <property type="entry name" value="HTHTETR"/>
</dbReference>
<evidence type="ECO:0000259" key="6">
    <source>
        <dbReference type="PROSITE" id="PS50977"/>
    </source>
</evidence>